<dbReference type="PANTHER" id="PTHR47074">
    <property type="entry name" value="BNAC02G40300D PROTEIN"/>
    <property type="match status" value="1"/>
</dbReference>
<evidence type="ECO:0000313" key="3">
    <source>
        <dbReference type="Proteomes" id="UP001604277"/>
    </source>
</evidence>
<keyword evidence="3" id="KW-1185">Reference proteome</keyword>
<proteinExistence type="predicted"/>
<name>A0ABD1RJL6_9LAMI</name>
<dbReference type="Proteomes" id="UP001604277">
    <property type="component" value="Unassembled WGS sequence"/>
</dbReference>
<dbReference type="InterPro" id="IPR052929">
    <property type="entry name" value="RNase_H-like_EbsB-rel"/>
</dbReference>
<accession>A0ABD1RJL6</accession>
<evidence type="ECO:0008006" key="4">
    <source>
        <dbReference type="Google" id="ProtNLM"/>
    </source>
</evidence>
<evidence type="ECO:0000256" key="1">
    <source>
        <dbReference type="SAM" id="MobiDB-lite"/>
    </source>
</evidence>
<dbReference type="PANTHER" id="PTHR47074:SF11">
    <property type="entry name" value="REVERSE TRANSCRIPTASE-LIKE PROTEIN"/>
    <property type="match status" value="1"/>
</dbReference>
<feature type="region of interest" description="Disordered" evidence="1">
    <location>
        <begin position="19"/>
        <end position="39"/>
    </location>
</feature>
<gene>
    <name evidence="2" type="ORF">Fot_41280</name>
</gene>
<reference evidence="3" key="1">
    <citation type="submission" date="2024-07" db="EMBL/GenBank/DDBJ databases">
        <title>Two chromosome-level genome assemblies of Korean endemic species Abeliophyllum distichum and Forsythia ovata (Oleaceae).</title>
        <authorList>
            <person name="Jang H."/>
        </authorList>
    </citation>
    <scope>NUCLEOTIDE SEQUENCE [LARGE SCALE GENOMIC DNA]</scope>
</reference>
<dbReference type="AlphaFoldDB" id="A0ABD1RJL6"/>
<organism evidence="2 3">
    <name type="scientific">Forsythia ovata</name>
    <dbReference type="NCBI Taxonomy" id="205694"/>
    <lineage>
        <taxon>Eukaryota</taxon>
        <taxon>Viridiplantae</taxon>
        <taxon>Streptophyta</taxon>
        <taxon>Embryophyta</taxon>
        <taxon>Tracheophyta</taxon>
        <taxon>Spermatophyta</taxon>
        <taxon>Magnoliopsida</taxon>
        <taxon>eudicotyledons</taxon>
        <taxon>Gunneridae</taxon>
        <taxon>Pentapetalae</taxon>
        <taxon>asterids</taxon>
        <taxon>lamiids</taxon>
        <taxon>Lamiales</taxon>
        <taxon>Oleaceae</taxon>
        <taxon>Forsythieae</taxon>
        <taxon>Forsythia</taxon>
    </lineage>
</organism>
<sequence length="118" mass="13161">MVNSATNFLQQWRDANQSLSQTTASSHRPEIDRWNPPPTGSLNLNTDAAIFENQRKTGLGLVIRDYLGSFVATRVVPVQGIVDPLIAEALRVREGLSWIKSKFPEVRTMEVTILILVS</sequence>
<dbReference type="EMBL" id="JBFOLJ010000012">
    <property type="protein sequence ID" value="KAL2487988.1"/>
    <property type="molecule type" value="Genomic_DNA"/>
</dbReference>
<evidence type="ECO:0000313" key="2">
    <source>
        <dbReference type="EMBL" id="KAL2487988.1"/>
    </source>
</evidence>
<comment type="caution">
    <text evidence="2">The sequence shown here is derived from an EMBL/GenBank/DDBJ whole genome shotgun (WGS) entry which is preliminary data.</text>
</comment>
<protein>
    <recommendedName>
        <fullName evidence="4">RNase H type-1 domain-containing protein</fullName>
    </recommendedName>
</protein>